<keyword evidence="3 7" id="KW-0489">Methyltransferase</keyword>
<dbReference type="GO" id="GO:1904047">
    <property type="term" value="F:S-adenosyl-L-methionine binding"/>
    <property type="evidence" value="ECO:0007669"/>
    <property type="project" value="TreeGrafter"/>
</dbReference>
<protein>
    <recommendedName>
        <fullName evidence="2">site-specific DNA-methyltransferase (adenine-specific)</fullName>
        <ecNumber evidence="2">2.1.1.72</ecNumber>
    </recommendedName>
</protein>
<evidence type="ECO:0000256" key="6">
    <source>
        <dbReference type="ARBA" id="ARBA00047942"/>
    </source>
</evidence>
<dbReference type="NCBIfam" id="TIGR00571">
    <property type="entry name" value="dam"/>
    <property type="match status" value="1"/>
</dbReference>
<evidence type="ECO:0000313" key="7">
    <source>
        <dbReference type="EMBL" id="RDI53322.1"/>
    </source>
</evidence>
<dbReference type="Pfam" id="PF02086">
    <property type="entry name" value="MethyltransfD12"/>
    <property type="match status" value="1"/>
</dbReference>
<dbReference type="Gene3D" id="1.10.1020.10">
    <property type="entry name" value="Adenine-specific Methyltransferase, Domain 2"/>
    <property type="match status" value="1"/>
</dbReference>
<dbReference type="GO" id="GO:0043565">
    <property type="term" value="F:sequence-specific DNA binding"/>
    <property type="evidence" value="ECO:0007669"/>
    <property type="project" value="TreeGrafter"/>
</dbReference>
<name>A0A370H9H7_9NOCA</name>
<accession>A0A370H9H7</accession>
<evidence type="ECO:0000256" key="4">
    <source>
        <dbReference type="ARBA" id="ARBA00022679"/>
    </source>
</evidence>
<dbReference type="PANTHER" id="PTHR30481">
    <property type="entry name" value="DNA ADENINE METHYLASE"/>
    <property type="match status" value="1"/>
</dbReference>
<dbReference type="GO" id="GO:0009007">
    <property type="term" value="F:site-specific DNA-methyltransferase (adenine-specific) activity"/>
    <property type="evidence" value="ECO:0007669"/>
    <property type="project" value="UniProtKB-EC"/>
</dbReference>
<dbReference type="Proteomes" id="UP000255355">
    <property type="component" value="Unassembled WGS sequence"/>
</dbReference>
<dbReference type="InterPro" id="IPR023095">
    <property type="entry name" value="Ade_MeTrfase_dom_2"/>
</dbReference>
<comment type="catalytic activity">
    <reaction evidence="6">
        <text>a 2'-deoxyadenosine in DNA + S-adenosyl-L-methionine = an N(6)-methyl-2'-deoxyadenosine in DNA + S-adenosyl-L-homocysteine + H(+)</text>
        <dbReference type="Rhea" id="RHEA:15197"/>
        <dbReference type="Rhea" id="RHEA-COMP:12418"/>
        <dbReference type="Rhea" id="RHEA-COMP:12419"/>
        <dbReference type="ChEBI" id="CHEBI:15378"/>
        <dbReference type="ChEBI" id="CHEBI:57856"/>
        <dbReference type="ChEBI" id="CHEBI:59789"/>
        <dbReference type="ChEBI" id="CHEBI:90615"/>
        <dbReference type="ChEBI" id="CHEBI:90616"/>
        <dbReference type="EC" id="2.1.1.72"/>
    </reaction>
</comment>
<evidence type="ECO:0000256" key="2">
    <source>
        <dbReference type="ARBA" id="ARBA00011900"/>
    </source>
</evidence>
<keyword evidence="8" id="KW-1185">Reference proteome</keyword>
<evidence type="ECO:0000256" key="3">
    <source>
        <dbReference type="ARBA" id="ARBA00022603"/>
    </source>
</evidence>
<evidence type="ECO:0000256" key="5">
    <source>
        <dbReference type="ARBA" id="ARBA00022691"/>
    </source>
</evidence>
<dbReference type="GO" id="GO:0009307">
    <property type="term" value="P:DNA restriction-modification system"/>
    <property type="evidence" value="ECO:0007669"/>
    <property type="project" value="InterPro"/>
</dbReference>
<dbReference type="InterPro" id="IPR012327">
    <property type="entry name" value="MeTrfase_D12"/>
</dbReference>
<dbReference type="GO" id="GO:0006298">
    <property type="term" value="P:mismatch repair"/>
    <property type="evidence" value="ECO:0007669"/>
    <property type="project" value="TreeGrafter"/>
</dbReference>
<dbReference type="STRING" id="1210089.GCA_001613165_00120"/>
<comment type="similarity">
    <text evidence="1">Belongs to the N(4)/N(6)-methyltransferase family.</text>
</comment>
<organism evidence="7 8">
    <name type="scientific">Nocardia mexicana</name>
    <dbReference type="NCBI Taxonomy" id="279262"/>
    <lineage>
        <taxon>Bacteria</taxon>
        <taxon>Bacillati</taxon>
        <taxon>Actinomycetota</taxon>
        <taxon>Actinomycetes</taxon>
        <taxon>Mycobacteriales</taxon>
        <taxon>Nocardiaceae</taxon>
        <taxon>Nocardia</taxon>
    </lineage>
</organism>
<keyword evidence="4" id="KW-0808">Transferase</keyword>
<comment type="caution">
    <text evidence="7">The sequence shown here is derived from an EMBL/GenBank/DDBJ whole genome shotgun (WGS) entry which is preliminary data.</text>
</comment>
<sequence length="211" mass="24455">MTVYRGIQQDPQAIQLLLEKHHLNHNKEHYYEVRQRVPSLLADRAARIIYLNRTCFNGIYRVNQRGEFNVPIGNRTRVVRDTDNFPGVSELLAGAELRHGDFEPLVDEAQPGDLVFLDPPYTVRHNSNGFIKYNEQLFSWDDQERLAKAATRAAERGAHVIVTNANHDTVRKLYPTRAFRSRRVSRFSSISASSESRQHFEELIIISKQKR</sequence>
<keyword evidence="5" id="KW-0949">S-adenosyl-L-methionine</keyword>
<dbReference type="EMBL" id="QQAZ01000003">
    <property type="protein sequence ID" value="RDI53322.1"/>
    <property type="molecule type" value="Genomic_DNA"/>
</dbReference>
<proteinExistence type="inferred from homology"/>
<dbReference type="EC" id="2.1.1.72" evidence="2"/>
<evidence type="ECO:0000313" key="8">
    <source>
        <dbReference type="Proteomes" id="UP000255355"/>
    </source>
</evidence>
<dbReference type="Gene3D" id="3.40.50.150">
    <property type="entry name" value="Vaccinia Virus protein VP39"/>
    <property type="match status" value="1"/>
</dbReference>
<dbReference type="AlphaFoldDB" id="A0A370H9H7"/>
<evidence type="ECO:0000256" key="1">
    <source>
        <dbReference type="ARBA" id="ARBA00006594"/>
    </source>
</evidence>
<dbReference type="PROSITE" id="PS00092">
    <property type="entry name" value="N6_MTASE"/>
    <property type="match status" value="1"/>
</dbReference>
<dbReference type="SUPFAM" id="SSF53335">
    <property type="entry name" value="S-adenosyl-L-methionine-dependent methyltransferases"/>
    <property type="match status" value="1"/>
</dbReference>
<dbReference type="GO" id="GO:0032259">
    <property type="term" value="P:methylation"/>
    <property type="evidence" value="ECO:0007669"/>
    <property type="project" value="UniProtKB-KW"/>
</dbReference>
<reference evidence="7 8" key="1">
    <citation type="submission" date="2018-07" db="EMBL/GenBank/DDBJ databases">
        <title>Genomic Encyclopedia of Type Strains, Phase IV (KMG-IV): sequencing the most valuable type-strain genomes for metagenomic binning, comparative biology and taxonomic classification.</title>
        <authorList>
            <person name="Goeker M."/>
        </authorList>
    </citation>
    <scope>NUCLEOTIDE SEQUENCE [LARGE SCALE GENOMIC DNA]</scope>
    <source>
        <strain evidence="7 8">DSM 44952</strain>
    </source>
</reference>
<gene>
    <name evidence="7" type="ORF">DFR68_103711</name>
</gene>
<dbReference type="PANTHER" id="PTHR30481:SF3">
    <property type="entry name" value="DNA ADENINE METHYLASE"/>
    <property type="match status" value="1"/>
</dbReference>
<dbReference type="InterPro" id="IPR002052">
    <property type="entry name" value="DNA_methylase_N6_adenine_CS"/>
</dbReference>
<dbReference type="InterPro" id="IPR029063">
    <property type="entry name" value="SAM-dependent_MTases_sf"/>
</dbReference>